<reference evidence="3" key="1">
    <citation type="submission" date="2016-10" db="EMBL/GenBank/DDBJ databases">
        <authorList>
            <person name="Benchimol M."/>
            <person name="Almeida L.G."/>
            <person name="Vasconcelos A.T."/>
            <person name="Perreira-Neves A."/>
            <person name="Rosa I.A."/>
            <person name="Tasca T."/>
            <person name="Bogo M.R."/>
            <person name="de Souza W."/>
        </authorList>
    </citation>
    <scope>NUCLEOTIDE SEQUENCE [LARGE SCALE GENOMIC DNA]</scope>
    <source>
        <strain evidence="3">K</strain>
    </source>
</reference>
<keyword evidence="4" id="KW-1185">Reference proteome</keyword>
<feature type="transmembrane region" description="Helical" evidence="1">
    <location>
        <begin position="501"/>
        <end position="524"/>
    </location>
</feature>
<sequence length="571" mass="64701">MSVELLFLLFSHIYSIDLVGIETSSRAFNINFFDGSTYYPTTFGNNGYLLYLQIDNYDYSITSSNYTIKNMRVITNLTNINSQQIEVAHYIFNLNDNEQTIFFAISSDVQIGSNDHASISSVNDLGVYTYNGDLTLYIFFRECYIPASTYWYGYLSERDSNRWNQVDVPSFANGDSALVYTWQNITLGARKSVRLSSRYSIQYVIMPTMSPTPSYEFTKSFIFSKSEQFSESNGFSLSDGFSGSENFIKTDIFSKSLDFSYSNVFEKTGYFSNSEDFSNSNAFNQTNYFSLSSHFTLSNKFSSSSEFSFSNIFSNSNDFSNSAYFTYSNAFTDSNNFSLSNIFTFSSLFSDSSEFDASHIFSYSKQFSFSELFTNSLHFSHSEYFSVSNDFTISSIFSQSLVFSRSSIFSGSNIFSSSNIFSNTNIFTPSQIIPNENEYMSYSITKTISRVSSYILSPSISNGRTIYQYVIIYISTVVDLNAYFLYRNIIIDDKYVLTPSALIGLVCGSGTIIAIIGMLIAFVIRKKKKLVSTSDFSLSDDSSSSHILCTAIDNIPISNQEQNDKEMDLWM</sequence>
<keyword evidence="1" id="KW-0472">Membrane</keyword>
<dbReference type="EMBL" id="MLAK01000687">
    <property type="protein sequence ID" value="OHT07756.1"/>
    <property type="molecule type" value="Genomic_DNA"/>
</dbReference>
<evidence type="ECO:0000256" key="2">
    <source>
        <dbReference type="SAM" id="SignalP"/>
    </source>
</evidence>
<name>A0A1J4KDG4_9EUKA</name>
<dbReference type="Proteomes" id="UP000179807">
    <property type="component" value="Unassembled WGS sequence"/>
</dbReference>
<accession>A0A1J4KDG4</accession>
<comment type="caution">
    <text evidence="3">The sequence shown here is derived from an EMBL/GenBank/DDBJ whole genome shotgun (WGS) entry which is preliminary data.</text>
</comment>
<feature type="signal peptide" evidence="2">
    <location>
        <begin position="1"/>
        <end position="15"/>
    </location>
</feature>
<keyword evidence="1" id="KW-0812">Transmembrane</keyword>
<feature type="chain" id="PRO_5012565886" evidence="2">
    <location>
        <begin position="16"/>
        <end position="571"/>
    </location>
</feature>
<dbReference type="AlphaFoldDB" id="A0A1J4KDG4"/>
<dbReference type="GeneID" id="94838166"/>
<keyword evidence="1" id="KW-1133">Transmembrane helix</keyword>
<gene>
    <name evidence="3" type="ORF">TRFO_23945</name>
</gene>
<evidence type="ECO:0000313" key="3">
    <source>
        <dbReference type="EMBL" id="OHT07756.1"/>
    </source>
</evidence>
<organism evidence="3 4">
    <name type="scientific">Tritrichomonas foetus</name>
    <dbReference type="NCBI Taxonomy" id="1144522"/>
    <lineage>
        <taxon>Eukaryota</taxon>
        <taxon>Metamonada</taxon>
        <taxon>Parabasalia</taxon>
        <taxon>Tritrichomonadida</taxon>
        <taxon>Tritrichomonadidae</taxon>
        <taxon>Tritrichomonas</taxon>
    </lineage>
</organism>
<dbReference type="VEuPathDB" id="TrichDB:TRFO_23945"/>
<protein>
    <submittedName>
        <fullName evidence="3">Uncharacterized protein</fullName>
    </submittedName>
</protein>
<proteinExistence type="predicted"/>
<evidence type="ECO:0000313" key="4">
    <source>
        <dbReference type="Proteomes" id="UP000179807"/>
    </source>
</evidence>
<dbReference type="RefSeq" id="XP_068360892.1">
    <property type="nucleotide sequence ID" value="XM_068503462.1"/>
</dbReference>
<evidence type="ECO:0000256" key="1">
    <source>
        <dbReference type="SAM" id="Phobius"/>
    </source>
</evidence>
<keyword evidence="2" id="KW-0732">Signal</keyword>